<dbReference type="Pfam" id="PF10294">
    <property type="entry name" value="Methyltransf_16"/>
    <property type="match status" value="1"/>
</dbReference>
<dbReference type="GO" id="GO:0008757">
    <property type="term" value="F:S-adenosylmethionine-dependent methyltransferase activity"/>
    <property type="evidence" value="ECO:0007669"/>
    <property type="project" value="UniProtKB-ARBA"/>
</dbReference>
<name>A0A0G2EPR8_PHACM</name>
<proteinExistence type="predicted"/>
<dbReference type="PANTHER" id="PTHR14614">
    <property type="entry name" value="HEPATOCELLULAR CARCINOMA-ASSOCIATED ANTIGEN"/>
    <property type="match status" value="1"/>
</dbReference>
<sequence>MPRLKKDVAGDAKTFELFSQQIPSSNLGFVDSKATAMDLDIGKKSFSVNQSPGLLHSQRSGGTTGAVLWKVTPLIAQWLSDKTSVFWKAGALTSEAIVAELGCGISGLIGLAVHQDVRHYILTDQAYVFQTLRQNIIANTKQEGTGRKKIPSAASDNLHLLPFDWEADSAENLKRVAGSKGIDLLIACDCIYNDFLVIPFVQACRDVCQLRRSSDHVHDQSTLILVAQQQRSDEVFELWLKEMMKYFQVWRLQDDILPDSLKSGTGYLLHIAVLKS</sequence>
<dbReference type="GO" id="GO:0032991">
    <property type="term" value="C:protein-containing complex"/>
    <property type="evidence" value="ECO:0007669"/>
    <property type="project" value="TreeGrafter"/>
</dbReference>
<reference evidence="1 2" key="1">
    <citation type="submission" date="2015-05" db="EMBL/GenBank/DDBJ databases">
        <title>Distinctive expansion of gene families associated with plant cell wall degradation and secondary metabolism in the genomes of grapevine trunk pathogens.</title>
        <authorList>
            <person name="Lawrence D.P."/>
            <person name="Travadon R."/>
            <person name="Rolshausen P.E."/>
            <person name="Baumgartner K."/>
        </authorList>
    </citation>
    <scope>NUCLEOTIDE SEQUENCE [LARGE SCALE GENOMIC DNA]</scope>
    <source>
        <strain evidence="1">UCRPC4</strain>
    </source>
</reference>
<evidence type="ECO:0000313" key="2">
    <source>
        <dbReference type="Proteomes" id="UP000053317"/>
    </source>
</evidence>
<dbReference type="OrthoDB" id="2529286at2759"/>
<evidence type="ECO:0000313" key="1">
    <source>
        <dbReference type="EMBL" id="KKY24121.1"/>
    </source>
</evidence>
<dbReference type="InterPro" id="IPR019410">
    <property type="entry name" value="Methyltransf_16"/>
</dbReference>
<accession>A0A0G2EPR8</accession>
<gene>
    <name evidence="1" type="ORF">UCRPC4_g02587</name>
</gene>
<reference evidence="1 2" key="2">
    <citation type="submission" date="2015-05" db="EMBL/GenBank/DDBJ databases">
        <authorList>
            <person name="Morales-Cruz A."/>
            <person name="Amrine K.C."/>
            <person name="Cantu D."/>
        </authorList>
    </citation>
    <scope>NUCLEOTIDE SEQUENCE [LARGE SCALE GENOMIC DNA]</scope>
    <source>
        <strain evidence="1">UCRPC4</strain>
    </source>
</reference>
<dbReference type="AlphaFoldDB" id="A0A0G2EPR8"/>
<comment type="caution">
    <text evidence="1">The sequence shown here is derived from an EMBL/GenBank/DDBJ whole genome shotgun (WGS) entry which is preliminary data.</text>
</comment>
<dbReference type="Proteomes" id="UP000053317">
    <property type="component" value="Unassembled WGS sequence"/>
</dbReference>
<dbReference type="Gene3D" id="3.40.50.150">
    <property type="entry name" value="Vaccinia Virus protein VP39"/>
    <property type="match status" value="1"/>
</dbReference>
<dbReference type="PANTHER" id="PTHR14614:SF109">
    <property type="entry name" value="RIBOSOMAL LYSINE N-METHYLTRANSFERASE 5"/>
    <property type="match status" value="1"/>
</dbReference>
<protein>
    <submittedName>
        <fullName evidence="1">Putative diaminohydroxyphosphoribosylamino-pyrimidine deaminase</fullName>
    </submittedName>
</protein>
<dbReference type="InterPro" id="IPR029063">
    <property type="entry name" value="SAM-dependent_MTases_sf"/>
</dbReference>
<keyword evidence="2" id="KW-1185">Reference proteome</keyword>
<dbReference type="GO" id="GO:0005829">
    <property type="term" value="C:cytosol"/>
    <property type="evidence" value="ECO:0007669"/>
    <property type="project" value="TreeGrafter"/>
</dbReference>
<dbReference type="EMBL" id="LCWF01000063">
    <property type="protein sequence ID" value="KKY24121.1"/>
    <property type="molecule type" value="Genomic_DNA"/>
</dbReference>
<organism evidence="1 2">
    <name type="scientific">Phaeomoniella chlamydospora</name>
    <name type="common">Phaeoacremonium chlamydosporum</name>
    <dbReference type="NCBI Taxonomy" id="158046"/>
    <lineage>
        <taxon>Eukaryota</taxon>
        <taxon>Fungi</taxon>
        <taxon>Dikarya</taxon>
        <taxon>Ascomycota</taxon>
        <taxon>Pezizomycotina</taxon>
        <taxon>Eurotiomycetes</taxon>
        <taxon>Chaetothyriomycetidae</taxon>
        <taxon>Phaeomoniellales</taxon>
        <taxon>Phaeomoniellaceae</taxon>
        <taxon>Phaeomoniella</taxon>
    </lineage>
</organism>